<dbReference type="EMBL" id="JAXCGZ010007548">
    <property type="protein sequence ID" value="KAK7079343.1"/>
    <property type="molecule type" value="Genomic_DNA"/>
</dbReference>
<comment type="subcellular location">
    <subcellularLocation>
        <location evidence="1">Cytoplasm</location>
    </subcellularLocation>
</comment>
<reference evidence="4 5" key="1">
    <citation type="submission" date="2023-11" db="EMBL/GenBank/DDBJ databases">
        <title>Halocaridina rubra genome assembly.</title>
        <authorList>
            <person name="Smith C."/>
        </authorList>
    </citation>
    <scope>NUCLEOTIDE SEQUENCE [LARGE SCALE GENOMIC DNA]</scope>
    <source>
        <strain evidence="4">EP-1</strain>
        <tissue evidence="4">Whole</tissue>
    </source>
</reference>
<organism evidence="4 5">
    <name type="scientific">Halocaridina rubra</name>
    <name type="common">Hawaiian red shrimp</name>
    <dbReference type="NCBI Taxonomy" id="373956"/>
    <lineage>
        <taxon>Eukaryota</taxon>
        <taxon>Metazoa</taxon>
        <taxon>Ecdysozoa</taxon>
        <taxon>Arthropoda</taxon>
        <taxon>Crustacea</taxon>
        <taxon>Multicrustacea</taxon>
        <taxon>Malacostraca</taxon>
        <taxon>Eumalacostraca</taxon>
        <taxon>Eucarida</taxon>
        <taxon>Decapoda</taxon>
        <taxon>Pleocyemata</taxon>
        <taxon>Caridea</taxon>
        <taxon>Atyoidea</taxon>
        <taxon>Atyidae</taxon>
        <taxon>Halocaridina</taxon>
    </lineage>
</organism>
<proteinExistence type="inferred from homology"/>
<evidence type="ECO:0000256" key="2">
    <source>
        <dbReference type="ARBA" id="ARBA00010670"/>
    </source>
</evidence>
<name>A0AAN9A9C8_HALRR</name>
<comment type="similarity">
    <text evidence="2">Belongs to the DDIT4 family.</text>
</comment>
<dbReference type="Gene3D" id="3.90.470.40">
    <property type="entry name" value="RTP801-like"/>
    <property type="match status" value="1"/>
</dbReference>
<accession>A0AAN9A9C8</accession>
<dbReference type="GO" id="GO:0009968">
    <property type="term" value="P:negative regulation of signal transduction"/>
    <property type="evidence" value="ECO:0007669"/>
    <property type="project" value="InterPro"/>
</dbReference>
<evidence type="ECO:0000256" key="1">
    <source>
        <dbReference type="ARBA" id="ARBA00004496"/>
    </source>
</evidence>
<dbReference type="PANTHER" id="PTHR12478:SF16">
    <property type="entry name" value="PROTEIN CHARYBDE-RELATED"/>
    <property type="match status" value="1"/>
</dbReference>
<dbReference type="GO" id="GO:0006915">
    <property type="term" value="P:apoptotic process"/>
    <property type="evidence" value="ECO:0007669"/>
    <property type="project" value="TreeGrafter"/>
</dbReference>
<dbReference type="Pfam" id="PF07809">
    <property type="entry name" value="RTP801_C"/>
    <property type="match status" value="1"/>
</dbReference>
<evidence type="ECO:0000313" key="5">
    <source>
        <dbReference type="Proteomes" id="UP001381693"/>
    </source>
</evidence>
<evidence type="ECO:0000256" key="3">
    <source>
        <dbReference type="ARBA" id="ARBA00022490"/>
    </source>
</evidence>
<dbReference type="AlphaFoldDB" id="A0AAN9A9C8"/>
<dbReference type="GO" id="GO:0032006">
    <property type="term" value="P:regulation of TOR signaling"/>
    <property type="evidence" value="ECO:0007669"/>
    <property type="project" value="TreeGrafter"/>
</dbReference>
<dbReference type="InterPro" id="IPR038281">
    <property type="entry name" value="RTP801-like_C_sf"/>
</dbReference>
<keyword evidence="5" id="KW-1185">Reference proteome</keyword>
<gene>
    <name evidence="4" type="ORF">SK128_013890</name>
</gene>
<dbReference type="GO" id="GO:0005737">
    <property type="term" value="C:cytoplasm"/>
    <property type="evidence" value="ECO:0007669"/>
    <property type="project" value="UniProtKB-SubCell"/>
</dbReference>
<sequence>MLRALRPNTYKAHMPRLNSEFYDFQGAEDELAANLLAAHITGLVHRARKKSLTKLVKPTTVDPCEDKNLDGGQWWSRILSTTRNNGVSVFLPNDFVPRVVRDVIRMSEGELHGIRGCMLSLEVRDGSNKVSLGRIVCDPKVPTTCLVHVSLARSQPPTNTIASHSLLGVNSSGDIYISPGYTLEKTRRRPKKTA</sequence>
<protein>
    <submittedName>
        <fullName evidence="4">Uncharacterized protein</fullName>
    </submittedName>
</protein>
<dbReference type="InterPro" id="IPR012918">
    <property type="entry name" value="RTP801-like"/>
</dbReference>
<comment type="caution">
    <text evidence="4">The sequence shown here is derived from an EMBL/GenBank/DDBJ whole genome shotgun (WGS) entry which is preliminary data.</text>
</comment>
<dbReference type="PANTHER" id="PTHR12478">
    <property type="entry name" value="DNA-DAMAGE-INDUCIBLE TRANSCRIPT 4 PROTEIN DDIT4"/>
    <property type="match status" value="1"/>
</dbReference>
<keyword evidence="3" id="KW-0963">Cytoplasm</keyword>
<dbReference type="Proteomes" id="UP001381693">
    <property type="component" value="Unassembled WGS sequence"/>
</dbReference>
<evidence type="ECO:0000313" key="4">
    <source>
        <dbReference type="EMBL" id="KAK7079343.1"/>
    </source>
</evidence>